<dbReference type="AlphaFoldDB" id="A0A4P9W855"/>
<keyword evidence="1" id="KW-1133">Transmembrane helix</keyword>
<feature type="transmembrane region" description="Helical" evidence="1">
    <location>
        <begin position="105"/>
        <end position="125"/>
    </location>
</feature>
<feature type="transmembrane region" description="Helical" evidence="1">
    <location>
        <begin position="131"/>
        <end position="152"/>
    </location>
</feature>
<feature type="transmembrane region" description="Helical" evidence="1">
    <location>
        <begin position="12"/>
        <end position="32"/>
    </location>
</feature>
<evidence type="ECO:0000256" key="1">
    <source>
        <dbReference type="SAM" id="Phobius"/>
    </source>
</evidence>
<reference evidence="3" key="1">
    <citation type="journal article" date="2018" name="Nat. Microbiol.">
        <title>Leveraging single-cell genomics to expand the fungal tree of life.</title>
        <authorList>
            <person name="Ahrendt S.R."/>
            <person name="Quandt C.A."/>
            <person name="Ciobanu D."/>
            <person name="Clum A."/>
            <person name="Salamov A."/>
            <person name="Andreopoulos B."/>
            <person name="Cheng J.F."/>
            <person name="Woyke T."/>
            <person name="Pelin A."/>
            <person name="Henrissat B."/>
            <person name="Reynolds N.K."/>
            <person name="Benny G.L."/>
            <person name="Smith M.E."/>
            <person name="James T.Y."/>
            <person name="Grigoriev I.V."/>
        </authorList>
    </citation>
    <scope>NUCLEOTIDE SEQUENCE [LARGE SCALE GENOMIC DNA]</scope>
</reference>
<name>A0A4P9W855_9FUNG</name>
<dbReference type="Proteomes" id="UP000269721">
    <property type="component" value="Unassembled WGS sequence"/>
</dbReference>
<dbReference type="EMBL" id="KZ998276">
    <property type="protein sequence ID" value="RKO86346.1"/>
    <property type="molecule type" value="Genomic_DNA"/>
</dbReference>
<evidence type="ECO:0000313" key="2">
    <source>
        <dbReference type="EMBL" id="RKO86346.1"/>
    </source>
</evidence>
<feature type="transmembrane region" description="Helical" evidence="1">
    <location>
        <begin position="44"/>
        <end position="64"/>
    </location>
</feature>
<feature type="transmembrane region" description="Helical" evidence="1">
    <location>
        <begin position="192"/>
        <end position="216"/>
    </location>
</feature>
<keyword evidence="1" id="KW-0812">Transmembrane</keyword>
<feature type="transmembrane region" description="Helical" evidence="1">
    <location>
        <begin position="164"/>
        <end position="180"/>
    </location>
</feature>
<accession>A0A4P9W855</accession>
<evidence type="ECO:0000313" key="3">
    <source>
        <dbReference type="Proteomes" id="UP000269721"/>
    </source>
</evidence>
<sequence>MLVENHKNTIRALKLYVLVMVCIAGTYILLSWKTRPLSARPGSRTSWFAVNLIGYWLPMFIAVVESKPEETDIGENTGDAVEQARWRVRLVSAGRAVVSTTIQTIVACLVNWFSMIILLCRALLIDNGHSTAALLITLVWTPARLGATYVVFRHFQIFSSETFFELRVTHLYAWLFLYFGDVEYFMALSTPSWTWFLLSLGSVLGSEFLSSCWTLLKQRASFQAYHKRLEALRSGSTPHTGTILQTRTIVPEKSRKVTPAGLPYRMQTITAKDIESDRRLALRLGATEHVSAATSFSAKAIDVDVVTATDTALPVAAVAATATLAAAATAEVEAALVETYGNHARVNRFRFASKMAAALTACSWYAAFCTTEVLELVAATGNPQASLIFQPLGSYPEEASWNEVLLR</sequence>
<proteinExistence type="predicted"/>
<keyword evidence="1" id="KW-0472">Membrane</keyword>
<protein>
    <submittedName>
        <fullName evidence="2">Uncharacterized protein</fullName>
    </submittedName>
</protein>
<keyword evidence="3" id="KW-1185">Reference proteome</keyword>
<organism evidence="2 3">
    <name type="scientific">Blyttiomyces helicus</name>
    <dbReference type="NCBI Taxonomy" id="388810"/>
    <lineage>
        <taxon>Eukaryota</taxon>
        <taxon>Fungi</taxon>
        <taxon>Fungi incertae sedis</taxon>
        <taxon>Chytridiomycota</taxon>
        <taxon>Chytridiomycota incertae sedis</taxon>
        <taxon>Chytridiomycetes</taxon>
        <taxon>Chytridiomycetes incertae sedis</taxon>
        <taxon>Blyttiomyces</taxon>
    </lineage>
</organism>
<gene>
    <name evidence="2" type="ORF">BDK51DRAFT_29073</name>
</gene>